<evidence type="ECO:0000256" key="6">
    <source>
        <dbReference type="SAM" id="Phobius"/>
    </source>
</evidence>
<accession>A0A2M8KX94</accession>
<dbReference type="PANTHER" id="PTHR31272">
    <property type="entry name" value="CYTOCHROME C-TYPE BIOGENESIS PROTEIN HI_1454-RELATED"/>
    <property type="match status" value="1"/>
</dbReference>
<feature type="transmembrane region" description="Helical" evidence="6">
    <location>
        <begin position="85"/>
        <end position="110"/>
    </location>
</feature>
<keyword evidence="4 6" id="KW-1133">Transmembrane helix</keyword>
<dbReference type="EMBL" id="PFEF01000005">
    <property type="protein sequence ID" value="PJE64555.1"/>
    <property type="molecule type" value="Genomic_DNA"/>
</dbReference>
<sequence>MFDVSLFVAFGAGIVSFLSPCVLPIVPGFLAYLAGSSLDTADTTGRREIFINSIFFVLGFSVIFAVLGVILNGFLQAAAYTLQEWLSRVGGAVIIMFGLYLTGLISLPFLEKSHTVRVTKTFQSRYVTSFVFGTAFAVGWTPCVGAALGVILGLAATNPGTALYLLFSYALGLGLPFLLVGFFAAQAAGVINRYAEKLHYITVVFGGILIILGILVFTQSLSQIANFELLNRWLLRE</sequence>
<evidence type="ECO:0000256" key="2">
    <source>
        <dbReference type="ARBA" id="ARBA00006143"/>
    </source>
</evidence>
<evidence type="ECO:0000256" key="4">
    <source>
        <dbReference type="ARBA" id="ARBA00022989"/>
    </source>
</evidence>
<comment type="subcellular location">
    <subcellularLocation>
        <location evidence="1">Membrane</location>
        <topology evidence="1">Multi-pass membrane protein</topology>
    </subcellularLocation>
</comment>
<comment type="similarity">
    <text evidence="2">Belongs to the DsbD family.</text>
</comment>
<comment type="caution">
    <text evidence="8">The sequence shown here is derived from an EMBL/GenBank/DDBJ whole genome shotgun (WGS) entry which is preliminary data.</text>
</comment>
<feature type="transmembrane region" description="Helical" evidence="6">
    <location>
        <begin position="6"/>
        <end position="33"/>
    </location>
</feature>
<name>A0A2M8KX94_9BACT</name>
<evidence type="ECO:0000256" key="5">
    <source>
        <dbReference type="ARBA" id="ARBA00023136"/>
    </source>
</evidence>
<feature type="transmembrane region" description="Helical" evidence="6">
    <location>
        <begin position="162"/>
        <end position="185"/>
    </location>
</feature>
<dbReference type="AlphaFoldDB" id="A0A2M8KX94"/>
<evidence type="ECO:0000259" key="7">
    <source>
        <dbReference type="Pfam" id="PF02683"/>
    </source>
</evidence>
<dbReference type="InterPro" id="IPR003834">
    <property type="entry name" value="Cyt_c_assmbl_TM_dom"/>
</dbReference>
<keyword evidence="3 6" id="KW-0812">Transmembrane</keyword>
<reference evidence="9" key="1">
    <citation type="submission" date="2017-09" db="EMBL/GenBank/DDBJ databases">
        <title>Depth-based differentiation of microbial function through sediment-hosted aquifers and enrichment of novel symbionts in the deep terrestrial subsurface.</title>
        <authorList>
            <person name="Probst A.J."/>
            <person name="Ladd B."/>
            <person name="Jarett J.K."/>
            <person name="Geller-Mcgrath D.E."/>
            <person name="Sieber C.M.K."/>
            <person name="Emerson J.B."/>
            <person name="Anantharaman K."/>
            <person name="Thomas B.C."/>
            <person name="Malmstrom R."/>
            <person name="Stieglmeier M."/>
            <person name="Klingl A."/>
            <person name="Woyke T."/>
            <person name="Ryan C.M."/>
            <person name="Banfield J.F."/>
        </authorList>
    </citation>
    <scope>NUCLEOTIDE SEQUENCE [LARGE SCALE GENOMIC DNA]</scope>
</reference>
<evidence type="ECO:0000313" key="8">
    <source>
        <dbReference type="EMBL" id="PJE64555.1"/>
    </source>
</evidence>
<gene>
    <name evidence="8" type="ORF">COU90_01805</name>
</gene>
<proteinExistence type="inferred from homology"/>
<feature type="transmembrane region" description="Helical" evidence="6">
    <location>
        <begin position="54"/>
        <end position="79"/>
    </location>
</feature>
<feature type="transmembrane region" description="Helical" evidence="6">
    <location>
        <begin position="130"/>
        <end position="156"/>
    </location>
</feature>
<dbReference type="Pfam" id="PF02683">
    <property type="entry name" value="DsbD_TM"/>
    <property type="match status" value="1"/>
</dbReference>
<feature type="domain" description="Cytochrome C biogenesis protein transmembrane" evidence="7">
    <location>
        <begin position="5"/>
        <end position="217"/>
    </location>
</feature>
<dbReference type="PANTHER" id="PTHR31272:SF4">
    <property type="entry name" value="CYTOCHROME C-TYPE BIOGENESIS PROTEIN HI_1454-RELATED"/>
    <property type="match status" value="1"/>
</dbReference>
<keyword evidence="5 6" id="KW-0472">Membrane</keyword>
<feature type="transmembrane region" description="Helical" evidence="6">
    <location>
        <begin position="197"/>
        <end position="217"/>
    </location>
</feature>
<dbReference type="InterPro" id="IPR051790">
    <property type="entry name" value="Cytochrome_c-biogenesis_DsbD"/>
</dbReference>
<dbReference type="GO" id="GO:0017004">
    <property type="term" value="P:cytochrome complex assembly"/>
    <property type="evidence" value="ECO:0007669"/>
    <property type="project" value="InterPro"/>
</dbReference>
<organism evidence="8 9">
    <name type="scientific">Candidatus Ryanbacteria bacterium CG10_big_fil_rev_8_21_14_0_10_43_42</name>
    <dbReference type="NCBI Taxonomy" id="1974864"/>
    <lineage>
        <taxon>Bacteria</taxon>
        <taxon>Candidatus Ryaniibacteriota</taxon>
    </lineage>
</organism>
<dbReference type="GO" id="GO:0016020">
    <property type="term" value="C:membrane"/>
    <property type="evidence" value="ECO:0007669"/>
    <property type="project" value="UniProtKB-SubCell"/>
</dbReference>
<protein>
    <submittedName>
        <fullName evidence="8">Cytochrome C biogenesis protein</fullName>
    </submittedName>
</protein>
<evidence type="ECO:0000256" key="1">
    <source>
        <dbReference type="ARBA" id="ARBA00004141"/>
    </source>
</evidence>
<evidence type="ECO:0000313" key="9">
    <source>
        <dbReference type="Proteomes" id="UP000229098"/>
    </source>
</evidence>
<evidence type="ECO:0000256" key="3">
    <source>
        <dbReference type="ARBA" id="ARBA00022692"/>
    </source>
</evidence>
<dbReference type="Proteomes" id="UP000229098">
    <property type="component" value="Unassembled WGS sequence"/>
</dbReference>